<evidence type="ECO:0000256" key="1">
    <source>
        <dbReference type="ARBA" id="ARBA00004173"/>
    </source>
</evidence>
<dbReference type="GO" id="GO:0005762">
    <property type="term" value="C:mitochondrial large ribosomal subunit"/>
    <property type="evidence" value="ECO:0007669"/>
    <property type="project" value="TreeGrafter"/>
</dbReference>
<evidence type="ECO:0000256" key="4">
    <source>
        <dbReference type="ARBA" id="ARBA00023128"/>
    </source>
</evidence>
<keyword evidence="3" id="KW-0689">Ribosomal protein</keyword>
<keyword evidence="4" id="KW-0496">Mitochondrion</keyword>
<evidence type="ECO:0000256" key="7">
    <source>
        <dbReference type="ARBA" id="ARBA00035398"/>
    </source>
</evidence>
<evidence type="ECO:0000256" key="3">
    <source>
        <dbReference type="ARBA" id="ARBA00022980"/>
    </source>
</evidence>
<protein>
    <recommendedName>
        <fullName evidence="6">Large ribosomal subunit protein mL50</fullName>
    </recommendedName>
    <alternativeName>
        <fullName evidence="7">39S ribosomal protein L50, mitochondrial</fullName>
    </alternativeName>
</protein>
<evidence type="ECO:0000256" key="2">
    <source>
        <dbReference type="ARBA" id="ARBA00008860"/>
    </source>
</evidence>
<comment type="subcellular location">
    <subcellularLocation>
        <location evidence="1">Mitochondrion</location>
    </subcellularLocation>
</comment>
<evidence type="ECO:0000313" key="8">
    <source>
        <dbReference type="Proteomes" id="UP000504631"/>
    </source>
</evidence>
<accession>A0A6J3L4Z3</accession>
<evidence type="ECO:0000256" key="5">
    <source>
        <dbReference type="ARBA" id="ARBA00023274"/>
    </source>
</evidence>
<gene>
    <name evidence="9" type="primary">LOC117238388</name>
</gene>
<keyword evidence="5" id="KW-0687">Ribonucleoprotein</keyword>
<dbReference type="Pfam" id="PF10501">
    <property type="entry name" value="Ribosomal_L50"/>
    <property type="match status" value="1"/>
</dbReference>
<sequence>MAALIRHGSLVNPFKCSPTILAVNTTSLRYDITRFKSKKRPQMPTRMINDDNRSLACKGFLRYQKEYKPSDDTYDRIDKICEEQQISTKCTTKLEDPVQRFNLFLACEQEFQHPIMNSVLYSIKTVSDLKKYYTKHVSNITPFDAMHSMELPKNLHINYDYVRFHPDTDTLFNGKTAFPKSSTLVTGLKYKKKYPGHQQDDPYLEKMLKI</sequence>
<keyword evidence="8" id="KW-1185">Reference proteome</keyword>
<dbReference type="RefSeq" id="XP_033359149.1">
    <property type="nucleotide sequence ID" value="XM_033503258.1"/>
</dbReference>
<dbReference type="GeneID" id="117238388"/>
<dbReference type="Proteomes" id="UP000504631">
    <property type="component" value="Unplaced"/>
</dbReference>
<evidence type="ECO:0000256" key="6">
    <source>
        <dbReference type="ARBA" id="ARBA00035183"/>
    </source>
</evidence>
<dbReference type="InterPro" id="IPR018305">
    <property type="entry name" value="Ribosomal_m50"/>
</dbReference>
<dbReference type="PANTHER" id="PTHR31542">
    <property type="entry name" value="39A RIBOSOMAL PROTEIN L50, MITOCHONDRIAL"/>
    <property type="match status" value="1"/>
</dbReference>
<organism evidence="8 9">
    <name type="scientific">Bombus vosnesenskii</name>
    <dbReference type="NCBI Taxonomy" id="207650"/>
    <lineage>
        <taxon>Eukaryota</taxon>
        <taxon>Metazoa</taxon>
        <taxon>Ecdysozoa</taxon>
        <taxon>Arthropoda</taxon>
        <taxon>Hexapoda</taxon>
        <taxon>Insecta</taxon>
        <taxon>Pterygota</taxon>
        <taxon>Neoptera</taxon>
        <taxon>Endopterygota</taxon>
        <taxon>Hymenoptera</taxon>
        <taxon>Apocrita</taxon>
        <taxon>Aculeata</taxon>
        <taxon>Apoidea</taxon>
        <taxon>Anthophila</taxon>
        <taxon>Apidae</taxon>
        <taxon>Bombus</taxon>
        <taxon>Pyrobombus</taxon>
    </lineage>
</organism>
<name>A0A6J3L4Z3_9HYME</name>
<dbReference type="CTD" id="54534"/>
<dbReference type="AlphaFoldDB" id="A0A6J3L4Z3"/>
<reference evidence="9" key="1">
    <citation type="submission" date="2025-08" db="UniProtKB">
        <authorList>
            <consortium name="RefSeq"/>
        </authorList>
    </citation>
    <scope>IDENTIFICATION</scope>
    <source>
        <tissue evidence="9">Muscle</tissue>
    </source>
</reference>
<evidence type="ECO:0000313" key="9">
    <source>
        <dbReference type="RefSeq" id="XP_033359149.1"/>
    </source>
</evidence>
<dbReference type="KEGG" id="bvk:117238388"/>
<comment type="similarity">
    <text evidence="2">Belongs to the mitochondrion-specific ribosomal protein mL50 family.</text>
</comment>
<proteinExistence type="inferred from homology"/>
<dbReference type="PANTHER" id="PTHR31542:SF1">
    <property type="entry name" value="LARGE RIBOSOMAL SUBUNIT PROTEIN ML50"/>
    <property type="match status" value="1"/>
</dbReference>